<evidence type="ECO:0000256" key="5">
    <source>
        <dbReference type="SAM" id="Phobius"/>
    </source>
</evidence>
<evidence type="ECO:0000256" key="2">
    <source>
        <dbReference type="ARBA" id="ARBA00022771"/>
    </source>
</evidence>
<dbReference type="PROSITE" id="PS51999">
    <property type="entry name" value="ZF_GRF"/>
    <property type="match status" value="1"/>
</dbReference>
<keyword evidence="3" id="KW-0862">Zinc</keyword>
<accession>A0ABC9GAU3</accession>
<sequence length="157" mass="17862">MAHYAESSGGGRSRSRVQAGRNFGLDPVGELSGFPLVPCPDCGLARVVEGRTKKDSENHGRMYFKCPRNGFPKLCGFYRFEKQYFQKLKDLGVIVVRPSQWAEMVNEEVDSVQSPNDDKLKKSLEQKMDNVMWRMNLFLACVVFMLFGSVLMYCAMK</sequence>
<proteinExistence type="predicted"/>
<keyword evidence="2 4" id="KW-0863">Zinc-finger</keyword>
<evidence type="ECO:0000313" key="9">
    <source>
        <dbReference type="Proteomes" id="UP001497457"/>
    </source>
</evidence>
<evidence type="ECO:0000313" key="7">
    <source>
        <dbReference type="EMBL" id="CAL4958061.1"/>
    </source>
</evidence>
<dbReference type="Pfam" id="PF06839">
    <property type="entry name" value="Zn_ribbon_GRF"/>
    <property type="match status" value="1"/>
</dbReference>
<feature type="domain" description="GRF-type" evidence="6">
    <location>
        <begin position="39"/>
        <end position="84"/>
    </location>
</feature>
<keyword evidence="1" id="KW-0479">Metal-binding</keyword>
<dbReference type="EMBL" id="OZ075118">
    <property type="protein sequence ID" value="CAL5089516.1"/>
    <property type="molecule type" value="Genomic_DNA"/>
</dbReference>
<evidence type="ECO:0000259" key="6">
    <source>
        <dbReference type="PROSITE" id="PS51999"/>
    </source>
</evidence>
<dbReference type="AlphaFoldDB" id="A0ABC9GAU3"/>
<evidence type="ECO:0000313" key="8">
    <source>
        <dbReference type="EMBL" id="CAL5089516.1"/>
    </source>
</evidence>
<protein>
    <recommendedName>
        <fullName evidence="6">GRF-type domain-containing protein</fullName>
    </recommendedName>
</protein>
<evidence type="ECO:0000256" key="1">
    <source>
        <dbReference type="ARBA" id="ARBA00022723"/>
    </source>
</evidence>
<dbReference type="Proteomes" id="UP001497457">
    <property type="component" value="Chromosome 8b"/>
</dbReference>
<evidence type="ECO:0000256" key="4">
    <source>
        <dbReference type="PROSITE-ProRule" id="PRU01343"/>
    </source>
</evidence>
<keyword evidence="5" id="KW-1133">Transmembrane helix</keyword>
<reference evidence="8 9" key="2">
    <citation type="submission" date="2024-10" db="EMBL/GenBank/DDBJ databases">
        <authorList>
            <person name="Ryan C."/>
        </authorList>
    </citation>
    <scope>NUCLEOTIDE SEQUENCE [LARGE SCALE GENOMIC DNA]</scope>
</reference>
<evidence type="ECO:0000256" key="3">
    <source>
        <dbReference type="ARBA" id="ARBA00022833"/>
    </source>
</evidence>
<keyword evidence="5" id="KW-0472">Membrane</keyword>
<organism evidence="8 9">
    <name type="scientific">Urochloa decumbens</name>
    <dbReference type="NCBI Taxonomy" id="240449"/>
    <lineage>
        <taxon>Eukaryota</taxon>
        <taxon>Viridiplantae</taxon>
        <taxon>Streptophyta</taxon>
        <taxon>Embryophyta</taxon>
        <taxon>Tracheophyta</taxon>
        <taxon>Spermatophyta</taxon>
        <taxon>Magnoliopsida</taxon>
        <taxon>Liliopsida</taxon>
        <taxon>Poales</taxon>
        <taxon>Poaceae</taxon>
        <taxon>PACMAD clade</taxon>
        <taxon>Panicoideae</taxon>
        <taxon>Panicodae</taxon>
        <taxon>Paniceae</taxon>
        <taxon>Melinidinae</taxon>
        <taxon>Urochloa</taxon>
    </lineage>
</organism>
<keyword evidence="5" id="KW-0812">Transmembrane</keyword>
<dbReference type="EMBL" id="OZ075128">
    <property type="protein sequence ID" value="CAL4958061.1"/>
    <property type="molecule type" value="Genomic_DNA"/>
</dbReference>
<keyword evidence="9" id="KW-1185">Reference proteome</keyword>
<gene>
    <name evidence="8" type="ORF">URODEC1_LOCUS113393</name>
    <name evidence="7" type="ORF">URODEC1_LOCUS42911</name>
</gene>
<dbReference type="InterPro" id="IPR010666">
    <property type="entry name" value="Znf_GRF"/>
</dbReference>
<feature type="transmembrane region" description="Helical" evidence="5">
    <location>
        <begin position="131"/>
        <end position="153"/>
    </location>
</feature>
<reference evidence="9" key="1">
    <citation type="submission" date="2024-06" db="EMBL/GenBank/DDBJ databases">
        <authorList>
            <person name="Ryan C."/>
        </authorList>
    </citation>
    <scope>NUCLEOTIDE SEQUENCE [LARGE SCALE GENOMIC DNA]</scope>
</reference>
<dbReference type="Proteomes" id="UP001497457">
    <property type="component" value="Chromosome 18b"/>
</dbReference>
<dbReference type="GO" id="GO:0008270">
    <property type="term" value="F:zinc ion binding"/>
    <property type="evidence" value="ECO:0007669"/>
    <property type="project" value="UniProtKB-KW"/>
</dbReference>
<name>A0ABC9GAU3_9POAL</name>